<organism evidence="1 2">
    <name type="scientific">Aphis craccivora</name>
    <name type="common">Cowpea aphid</name>
    <dbReference type="NCBI Taxonomy" id="307492"/>
    <lineage>
        <taxon>Eukaryota</taxon>
        <taxon>Metazoa</taxon>
        <taxon>Ecdysozoa</taxon>
        <taxon>Arthropoda</taxon>
        <taxon>Hexapoda</taxon>
        <taxon>Insecta</taxon>
        <taxon>Pterygota</taxon>
        <taxon>Neoptera</taxon>
        <taxon>Paraneoptera</taxon>
        <taxon>Hemiptera</taxon>
        <taxon>Sternorrhyncha</taxon>
        <taxon>Aphidomorpha</taxon>
        <taxon>Aphidoidea</taxon>
        <taxon>Aphididae</taxon>
        <taxon>Aphidini</taxon>
        <taxon>Aphis</taxon>
        <taxon>Aphis</taxon>
    </lineage>
</organism>
<dbReference type="AlphaFoldDB" id="A0A6G0Y8M3"/>
<accession>A0A6G0Y8M3</accession>
<dbReference type="EMBL" id="VUJU01005503">
    <property type="protein sequence ID" value="KAF0751022.1"/>
    <property type="molecule type" value="Genomic_DNA"/>
</dbReference>
<proteinExistence type="predicted"/>
<gene>
    <name evidence="1" type="ORF">FWK35_00023533</name>
</gene>
<feature type="non-terminal residue" evidence="1">
    <location>
        <position position="1"/>
    </location>
</feature>
<reference evidence="1 2" key="1">
    <citation type="submission" date="2019-08" db="EMBL/GenBank/DDBJ databases">
        <title>Whole genome of Aphis craccivora.</title>
        <authorList>
            <person name="Voronova N.V."/>
            <person name="Shulinski R.S."/>
            <person name="Bandarenka Y.V."/>
            <person name="Zhorov D.G."/>
            <person name="Warner D."/>
        </authorList>
    </citation>
    <scope>NUCLEOTIDE SEQUENCE [LARGE SCALE GENOMIC DNA]</scope>
    <source>
        <strain evidence="1">180601</strain>
        <tissue evidence="1">Whole Body</tissue>
    </source>
</reference>
<evidence type="ECO:0000313" key="2">
    <source>
        <dbReference type="Proteomes" id="UP000478052"/>
    </source>
</evidence>
<name>A0A6G0Y8M3_APHCR</name>
<keyword evidence="2" id="KW-1185">Reference proteome</keyword>
<feature type="non-terminal residue" evidence="1">
    <location>
        <position position="141"/>
    </location>
</feature>
<sequence>TIRTTHKEPYIEFSNNTYINFLIYNHIKKSIWSKTGFAVFPDAFENYWKFFTVESLKYQLHSLSYQKQGQLFKIEALLLLQNVVTDTEKKNKKNTHHCKINTFIISFRISNLYELCQNHENLQDQINELIILATMFLHYLT</sequence>
<protein>
    <submittedName>
        <fullName evidence="1">Uncharacterized protein</fullName>
    </submittedName>
</protein>
<dbReference type="Proteomes" id="UP000478052">
    <property type="component" value="Unassembled WGS sequence"/>
</dbReference>
<comment type="caution">
    <text evidence="1">The sequence shown here is derived from an EMBL/GenBank/DDBJ whole genome shotgun (WGS) entry which is preliminary data.</text>
</comment>
<evidence type="ECO:0000313" key="1">
    <source>
        <dbReference type="EMBL" id="KAF0751022.1"/>
    </source>
</evidence>